<feature type="transmembrane region" description="Helical" evidence="5">
    <location>
        <begin position="48"/>
        <end position="66"/>
    </location>
</feature>
<proteinExistence type="predicted"/>
<dbReference type="eggNOG" id="COG1714">
    <property type="taxonomic scope" value="Bacteria"/>
</dbReference>
<name>A0A086BLM3_9FLAO</name>
<feature type="transmembrane region" description="Helical" evidence="5">
    <location>
        <begin position="72"/>
        <end position="91"/>
    </location>
</feature>
<reference evidence="7 8" key="1">
    <citation type="submission" date="2014-07" db="EMBL/GenBank/DDBJ databases">
        <title>Genome of Chryseobacterium piperi CTM.</title>
        <authorList>
            <person name="Pipes S.E."/>
            <person name="Stropko S.J."/>
            <person name="Newman J.D."/>
        </authorList>
    </citation>
    <scope>NUCLEOTIDE SEQUENCE [LARGE SCALE GENOMIC DNA]</scope>
    <source>
        <strain evidence="7 8">CTM</strain>
    </source>
</reference>
<evidence type="ECO:0000256" key="2">
    <source>
        <dbReference type="ARBA" id="ARBA00022692"/>
    </source>
</evidence>
<keyword evidence="4 5" id="KW-0472">Membrane</keyword>
<organism evidence="7 8">
    <name type="scientific">Chryseobacterium piperi</name>
    <dbReference type="NCBI Taxonomy" id="558152"/>
    <lineage>
        <taxon>Bacteria</taxon>
        <taxon>Pseudomonadati</taxon>
        <taxon>Bacteroidota</taxon>
        <taxon>Flavobacteriia</taxon>
        <taxon>Flavobacteriales</taxon>
        <taxon>Weeksellaceae</taxon>
        <taxon>Chryseobacterium group</taxon>
        <taxon>Chryseobacterium</taxon>
    </lineage>
</organism>
<dbReference type="EMBL" id="JPRJ01000003">
    <property type="protein sequence ID" value="KFF29837.1"/>
    <property type="molecule type" value="Genomic_DNA"/>
</dbReference>
<feature type="domain" description="RDD" evidence="6">
    <location>
        <begin position="46"/>
        <end position="134"/>
    </location>
</feature>
<keyword evidence="8" id="KW-1185">Reference proteome</keyword>
<accession>A0A086BLM3</accession>
<evidence type="ECO:0000256" key="5">
    <source>
        <dbReference type="SAM" id="Phobius"/>
    </source>
</evidence>
<evidence type="ECO:0000259" key="6">
    <source>
        <dbReference type="Pfam" id="PF06271"/>
    </source>
</evidence>
<dbReference type="GO" id="GO:0016020">
    <property type="term" value="C:membrane"/>
    <property type="evidence" value="ECO:0007669"/>
    <property type="project" value="UniProtKB-SubCell"/>
</dbReference>
<dbReference type="STRING" id="558152.IQ37_04080"/>
<dbReference type="Pfam" id="PF06271">
    <property type="entry name" value="RDD"/>
    <property type="match status" value="1"/>
</dbReference>
<dbReference type="RefSeq" id="WP_034681998.1">
    <property type="nucleotide sequence ID" value="NZ_CP023049.2"/>
</dbReference>
<evidence type="ECO:0000256" key="1">
    <source>
        <dbReference type="ARBA" id="ARBA00004141"/>
    </source>
</evidence>
<keyword evidence="3 5" id="KW-1133">Transmembrane helix</keyword>
<sequence length="193" mass="23001">MKISEIKERKIINRPTPYFDELGYRIYHAYEYYLPYNPTYKGNETERLFAKWIDMLPFCLLFYFLFHKMVFISIVLSIPCVLILGTITEFYRGTTLGKKIFKIKVLDDYGNYPRFLKSLQRNVLCLANFSPVFSEYTTRTIAMGRRTGTRMNFSMHMNNTICKTYIVKENKIPEIKELLKYQGNQNLIDRISK</sequence>
<dbReference type="Proteomes" id="UP000028709">
    <property type="component" value="Unassembled WGS sequence"/>
</dbReference>
<protein>
    <recommendedName>
        <fullName evidence="6">RDD domain-containing protein</fullName>
    </recommendedName>
</protein>
<evidence type="ECO:0000313" key="8">
    <source>
        <dbReference type="Proteomes" id="UP000028709"/>
    </source>
</evidence>
<dbReference type="InterPro" id="IPR010432">
    <property type="entry name" value="RDD"/>
</dbReference>
<keyword evidence="2 5" id="KW-0812">Transmembrane</keyword>
<dbReference type="KEGG" id="cpip:CJF12_02425"/>
<evidence type="ECO:0000313" key="7">
    <source>
        <dbReference type="EMBL" id="KFF29837.1"/>
    </source>
</evidence>
<dbReference type="OrthoDB" id="1248189at2"/>
<dbReference type="AlphaFoldDB" id="A0A086BLM3"/>
<comment type="caution">
    <text evidence="7">The sequence shown here is derived from an EMBL/GenBank/DDBJ whole genome shotgun (WGS) entry which is preliminary data.</text>
</comment>
<evidence type="ECO:0000256" key="3">
    <source>
        <dbReference type="ARBA" id="ARBA00022989"/>
    </source>
</evidence>
<comment type="subcellular location">
    <subcellularLocation>
        <location evidence="1">Membrane</location>
        <topology evidence="1">Multi-pass membrane protein</topology>
    </subcellularLocation>
</comment>
<evidence type="ECO:0000256" key="4">
    <source>
        <dbReference type="ARBA" id="ARBA00023136"/>
    </source>
</evidence>
<gene>
    <name evidence="7" type="ORF">IQ37_04080</name>
</gene>